<organism evidence="2 3">
    <name type="scientific">Marichromatium gracile</name>
    <name type="common">Chromatium gracile</name>
    <dbReference type="NCBI Taxonomy" id="1048"/>
    <lineage>
        <taxon>Bacteria</taxon>
        <taxon>Pseudomonadati</taxon>
        <taxon>Pseudomonadota</taxon>
        <taxon>Gammaproteobacteria</taxon>
        <taxon>Chromatiales</taxon>
        <taxon>Chromatiaceae</taxon>
        <taxon>Marichromatium</taxon>
    </lineage>
</organism>
<feature type="transmembrane region" description="Helical" evidence="1">
    <location>
        <begin position="48"/>
        <end position="66"/>
    </location>
</feature>
<dbReference type="AlphaFoldDB" id="A0A4R4A9C7"/>
<feature type="transmembrane region" description="Helical" evidence="1">
    <location>
        <begin position="72"/>
        <end position="92"/>
    </location>
</feature>
<name>A0A4R4A9C7_MARGR</name>
<feature type="transmembrane region" description="Helical" evidence="1">
    <location>
        <begin position="104"/>
        <end position="121"/>
    </location>
</feature>
<comment type="caution">
    <text evidence="2">The sequence shown here is derived from an EMBL/GenBank/DDBJ whole genome shotgun (WGS) entry which is preliminary data.</text>
</comment>
<evidence type="ECO:0000313" key="2">
    <source>
        <dbReference type="EMBL" id="TCW35518.1"/>
    </source>
</evidence>
<dbReference type="Proteomes" id="UP000295247">
    <property type="component" value="Unassembled WGS sequence"/>
</dbReference>
<accession>A0A4R4A9C7</accession>
<feature type="transmembrane region" description="Helical" evidence="1">
    <location>
        <begin position="207"/>
        <end position="226"/>
    </location>
</feature>
<keyword evidence="1" id="KW-1133">Transmembrane helix</keyword>
<proteinExistence type="predicted"/>
<evidence type="ECO:0000256" key="1">
    <source>
        <dbReference type="SAM" id="Phobius"/>
    </source>
</evidence>
<dbReference type="GO" id="GO:0016301">
    <property type="term" value="F:kinase activity"/>
    <property type="evidence" value="ECO:0007669"/>
    <property type="project" value="UniProtKB-KW"/>
</dbReference>
<feature type="transmembrane region" description="Helical" evidence="1">
    <location>
        <begin position="127"/>
        <end position="148"/>
    </location>
</feature>
<keyword evidence="2" id="KW-0418">Kinase</keyword>
<sequence>MSFSTQLLWACALGLYILVVLIATRLPYAWMVARGMEPIRAVYYTRKIVHMLAGGVGSLMVPLVFTDPWFPLVSGLLLTLAVFVAHVSGWRLYWFQITENRNDVKFALMWSLSVSLLWWLLDNPWLAILPSLYMAFGDGVTGVVRNALIRRRSKSPVGNIAMLAVSAPMGWYIGALATPAIPVWGLISAVVATVVERYEFGPIDDNVLITVAASAVLLIGTAVGPLI</sequence>
<protein>
    <submittedName>
        <fullName evidence="2">Dolichol kinase</fullName>
    </submittedName>
</protein>
<keyword evidence="1" id="KW-0812">Transmembrane</keyword>
<evidence type="ECO:0000313" key="3">
    <source>
        <dbReference type="Proteomes" id="UP000295247"/>
    </source>
</evidence>
<keyword evidence="2" id="KW-0808">Transferase</keyword>
<reference evidence="2 3" key="1">
    <citation type="submission" date="2019-03" db="EMBL/GenBank/DDBJ databases">
        <title>Genomic Encyclopedia of Type Strains, Phase IV (KMG-IV): sequencing the most valuable type-strain genomes for metagenomic binning, comparative biology and taxonomic classification.</title>
        <authorList>
            <person name="Goeker M."/>
        </authorList>
    </citation>
    <scope>NUCLEOTIDE SEQUENCE [LARGE SCALE GENOMIC DNA]</scope>
    <source>
        <strain evidence="2 3">DSM 203</strain>
    </source>
</reference>
<dbReference type="EMBL" id="SMDC01000006">
    <property type="protein sequence ID" value="TCW35518.1"/>
    <property type="molecule type" value="Genomic_DNA"/>
</dbReference>
<gene>
    <name evidence="2" type="ORF">EDC29_10681</name>
</gene>
<keyword evidence="1" id="KW-0472">Membrane</keyword>
<feature type="transmembrane region" description="Helical" evidence="1">
    <location>
        <begin position="6"/>
        <end position="28"/>
    </location>
</feature>
<dbReference type="RefSeq" id="WP_123141641.1">
    <property type="nucleotide sequence ID" value="NZ_NRRH01000043.1"/>
</dbReference>
<feature type="transmembrane region" description="Helical" evidence="1">
    <location>
        <begin position="169"/>
        <end position="195"/>
    </location>
</feature>